<keyword evidence="2" id="KW-1185">Reference proteome</keyword>
<sequence>MRNTSCLTSILFAATRPTQMVDHRRTAVVGADALNFRHAEIGNWRRKRARTNTTPTSPPVVFLVKPARAARTQDMCLLAFLIAASQS</sequence>
<gene>
    <name evidence="1" type="ORF">K437DRAFT_170983</name>
</gene>
<organism evidence="1 2">
    <name type="scientific">Tilletiaria anomala (strain ATCC 24038 / CBS 436.72 / UBC 951)</name>
    <dbReference type="NCBI Taxonomy" id="1037660"/>
    <lineage>
        <taxon>Eukaryota</taxon>
        <taxon>Fungi</taxon>
        <taxon>Dikarya</taxon>
        <taxon>Basidiomycota</taxon>
        <taxon>Ustilaginomycotina</taxon>
        <taxon>Exobasidiomycetes</taxon>
        <taxon>Georgefischeriales</taxon>
        <taxon>Tilletiariaceae</taxon>
        <taxon>Tilletiaria</taxon>
    </lineage>
</organism>
<dbReference type="AlphaFoldDB" id="A0A066VS83"/>
<comment type="caution">
    <text evidence="1">The sequence shown here is derived from an EMBL/GenBank/DDBJ whole genome shotgun (WGS) entry which is preliminary data.</text>
</comment>
<evidence type="ECO:0000313" key="2">
    <source>
        <dbReference type="Proteomes" id="UP000027361"/>
    </source>
</evidence>
<protein>
    <submittedName>
        <fullName evidence="1">Uncharacterized protein</fullName>
    </submittedName>
</protein>
<evidence type="ECO:0000313" key="1">
    <source>
        <dbReference type="EMBL" id="KDN41664.1"/>
    </source>
</evidence>
<dbReference type="Proteomes" id="UP000027361">
    <property type="component" value="Unassembled WGS sequence"/>
</dbReference>
<reference evidence="1 2" key="1">
    <citation type="submission" date="2014-05" db="EMBL/GenBank/DDBJ databases">
        <title>Draft genome sequence of a rare smut relative, Tilletiaria anomala UBC 951.</title>
        <authorList>
            <consortium name="DOE Joint Genome Institute"/>
            <person name="Toome M."/>
            <person name="Kuo A."/>
            <person name="Henrissat B."/>
            <person name="Lipzen A."/>
            <person name="Tritt A."/>
            <person name="Yoshinaga Y."/>
            <person name="Zane M."/>
            <person name="Barry K."/>
            <person name="Grigoriev I.V."/>
            <person name="Spatafora J.W."/>
            <person name="Aimea M.C."/>
        </authorList>
    </citation>
    <scope>NUCLEOTIDE SEQUENCE [LARGE SCALE GENOMIC DNA]</scope>
    <source>
        <strain evidence="1 2">UBC 951</strain>
    </source>
</reference>
<dbReference type="HOGENOM" id="CLU_2484902_0_0_1"/>
<proteinExistence type="predicted"/>
<name>A0A066VS83_TILAU</name>
<dbReference type="InParanoid" id="A0A066VS83"/>
<dbReference type="RefSeq" id="XP_013241793.1">
    <property type="nucleotide sequence ID" value="XM_013386339.1"/>
</dbReference>
<dbReference type="EMBL" id="JMSN01000077">
    <property type="protein sequence ID" value="KDN41664.1"/>
    <property type="molecule type" value="Genomic_DNA"/>
</dbReference>
<accession>A0A066VS83</accession>
<dbReference type="GeneID" id="25261825"/>